<reference evidence="4" key="1">
    <citation type="submission" date="2023-07" db="EMBL/GenBank/DDBJ databases">
        <title>A draft genome of Kazachstania heterogenica Y-27499.</title>
        <authorList>
            <person name="Donic C."/>
            <person name="Kralova J.S."/>
            <person name="Fidel L."/>
            <person name="Ben-Dor S."/>
            <person name="Jung S."/>
        </authorList>
    </citation>
    <scope>NUCLEOTIDE SEQUENCE [LARGE SCALE GENOMIC DNA]</scope>
    <source>
        <strain evidence="4">Y27499</strain>
    </source>
</reference>
<dbReference type="Pfam" id="PF04424">
    <property type="entry name" value="MINDY_DUB"/>
    <property type="match status" value="1"/>
</dbReference>
<feature type="compositionally biased region" description="Low complexity" evidence="1">
    <location>
        <begin position="329"/>
        <end position="343"/>
    </location>
</feature>
<dbReference type="AlphaFoldDB" id="A0AAN7W181"/>
<name>A0AAN7W181_9SACH</name>
<dbReference type="InterPro" id="IPR033979">
    <property type="entry name" value="MINDY_domain"/>
</dbReference>
<feature type="compositionally biased region" description="Polar residues" evidence="1">
    <location>
        <begin position="319"/>
        <end position="328"/>
    </location>
</feature>
<dbReference type="InterPro" id="IPR007518">
    <property type="entry name" value="MINDY"/>
</dbReference>
<proteinExistence type="predicted"/>
<evidence type="ECO:0000313" key="3">
    <source>
        <dbReference type="EMBL" id="KAK5778971.1"/>
    </source>
</evidence>
<dbReference type="GO" id="GO:0004843">
    <property type="term" value="F:cysteine-type deubiquitinase activity"/>
    <property type="evidence" value="ECO:0007669"/>
    <property type="project" value="InterPro"/>
</dbReference>
<gene>
    <name evidence="3" type="ORF">RI543_003590</name>
</gene>
<feature type="domain" description="MINDY deubiquitinase" evidence="2">
    <location>
        <begin position="5"/>
        <end position="252"/>
    </location>
</feature>
<dbReference type="Proteomes" id="UP001306508">
    <property type="component" value="Unassembled WGS sequence"/>
</dbReference>
<dbReference type="EMBL" id="JAWIZZ010000048">
    <property type="protein sequence ID" value="KAK5778971.1"/>
    <property type="molecule type" value="Genomic_DNA"/>
</dbReference>
<dbReference type="GO" id="GO:0071944">
    <property type="term" value="C:cell periphery"/>
    <property type="evidence" value="ECO:0007669"/>
    <property type="project" value="TreeGrafter"/>
</dbReference>
<dbReference type="GO" id="GO:0071108">
    <property type="term" value="P:protein K48-linked deubiquitination"/>
    <property type="evidence" value="ECO:0007669"/>
    <property type="project" value="TreeGrafter"/>
</dbReference>
<dbReference type="PANTHER" id="PTHR18063:SF6">
    <property type="entry name" value="UBIQUITIN CARBOXYL-TERMINAL HYDROLASE"/>
    <property type="match status" value="1"/>
</dbReference>
<sequence>MDLIFETKFIEFYNKSYKILLQNENGPCALVALVNIFILSSHYTSYCKDLIKLVHDHNSIQLHDILEILADVAIKITTQEQKSKVNDIDSLLSILPELHKGLNVNLKFNGEFTTSNQGTNKLFEIFGARLVHGWIMDSSNEDLCNISYEEAQVMLMKDNDLKMEPKAKIIQSFLHDNPTQLSSFGLSYLYNTISNDEFTILFRNNHFSTLYKKNDILYTLVTDIGFKKYKNIVWQSLITINGSDDVFFDGNFNESPLEMTVATKDNTSFNINHPNDNNNNITEGEAQLEKDKKYALKLQEKEDERVAKELSKKQRRAQNRLQLKSKTMQNSKISPQSKQKSIITQADKTRTAKVHSNCTIV</sequence>
<evidence type="ECO:0000256" key="1">
    <source>
        <dbReference type="SAM" id="MobiDB-lite"/>
    </source>
</evidence>
<dbReference type="GO" id="GO:0016807">
    <property type="term" value="F:cysteine-type carboxypeptidase activity"/>
    <property type="evidence" value="ECO:0007669"/>
    <property type="project" value="TreeGrafter"/>
</dbReference>
<dbReference type="PANTHER" id="PTHR18063">
    <property type="entry name" value="NF-E2 INDUCIBLE PROTEIN"/>
    <property type="match status" value="1"/>
</dbReference>
<organism evidence="3 4">
    <name type="scientific">Arxiozyma heterogenica</name>
    <dbReference type="NCBI Taxonomy" id="278026"/>
    <lineage>
        <taxon>Eukaryota</taxon>
        <taxon>Fungi</taxon>
        <taxon>Dikarya</taxon>
        <taxon>Ascomycota</taxon>
        <taxon>Saccharomycotina</taxon>
        <taxon>Saccharomycetes</taxon>
        <taxon>Saccharomycetales</taxon>
        <taxon>Saccharomycetaceae</taxon>
        <taxon>Arxiozyma</taxon>
    </lineage>
</organism>
<accession>A0AAN7W181</accession>
<dbReference type="GO" id="GO:1990380">
    <property type="term" value="F:K48-linked deubiquitinase activity"/>
    <property type="evidence" value="ECO:0007669"/>
    <property type="project" value="InterPro"/>
</dbReference>
<keyword evidence="4" id="KW-1185">Reference proteome</keyword>
<protein>
    <recommendedName>
        <fullName evidence="2">MINDY deubiquitinase domain-containing protein</fullName>
    </recommendedName>
</protein>
<dbReference type="GO" id="GO:0005829">
    <property type="term" value="C:cytosol"/>
    <property type="evidence" value="ECO:0007669"/>
    <property type="project" value="TreeGrafter"/>
</dbReference>
<evidence type="ECO:0000313" key="4">
    <source>
        <dbReference type="Proteomes" id="UP001306508"/>
    </source>
</evidence>
<comment type="caution">
    <text evidence="3">The sequence shown here is derived from an EMBL/GenBank/DDBJ whole genome shotgun (WGS) entry which is preliminary data.</text>
</comment>
<feature type="region of interest" description="Disordered" evidence="1">
    <location>
        <begin position="310"/>
        <end position="348"/>
    </location>
</feature>
<evidence type="ECO:0000259" key="2">
    <source>
        <dbReference type="Pfam" id="PF04424"/>
    </source>
</evidence>